<accession>A0AAE4UB10</accession>
<proteinExistence type="predicted"/>
<dbReference type="RefSeq" id="WP_006438461.1">
    <property type="nucleotide sequence ID" value="NZ_CP096596.1"/>
</dbReference>
<protein>
    <submittedName>
        <fullName evidence="2">Uncharacterized protein</fullName>
    </submittedName>
</protein>
<dbReference type="AlphaFoldDB" id="A0AAE4UB10"/>
<gene>
    <name evidence="2" type="ORF">R3Q15_19910</name>
</gene>
<evidence type="ECO:0000313" key="2">
    <source>
        <dbReference type="EMBL" id="MDV6314118.1"/>
    </source>
</evidence>
<dbReference type="EMBL" id="JAWLKH010000027">
    <property type="protein sequence ID" value="MDV6314118.1"/>
    <property type="molecule type" value="Genomic_DNA"/>
</dbReference>
<keyword evidence="1" id="KW-0732">Signal</keyword>
<organism evidence="2 3">
    <name type="scientific">Gordonia amicalis</name>
    <dbReference type="NCBI Taxonomy" id="89053"/>
    <lineage>
        <taxon>Bacteria</taxon>
        <taxon>Bacillati</taxon>
        <taxon>Actinomycetota</taxon>
        <taxon>Actinomycetes</taxon>
        <taxon>Mycobacteriales</taxon>
        <taxon>Gordoniaceae</taxon>
        <taxon>Gordonia</taxon>
    </lineage>
</organism>
<evidence type="ECO:0000256" key="1">
    <source>
        <dbReference type="SAM" id="SignalP"/>
    </source>
</evidence>
<sequence>MKTMMTRAAVLMIGIAGVGMGLSAAAAPAQAQWYGAPDKEACEQLRNWVLTQDSKQRHLESMDGEHMAPGQLYPEGMLFARPCTQQGPGSWQFETYRAR</sequence>
<dbReference type="Proteomes" id="UP001185922">
    <property type="component" value="Unassembled WGS sequence"/>
</dbReference>
<comment type="caution">
    <text evidence="2">The sequence shown here is derived from an EMBL/GenBank/DDBJ whole genome shotgun (WGS) entry which is preliminary data.</text>
</comment>
<feature type="chain" id="PRO_5042220946" evidence="1">
    <location>
        <begin position="32"/>
        <end position="99"/>
    </location>
</feature>
<reference evidence="2" key="1">
    <citation type="submission" date="2023-10" db="EMBL/GenBank/DDBJ databases">
        <title>Development of a sustainable strategy for remediation of hydrocarbon-contaminated territories based on the waste exchange concept.</title>
        <authorList>
            <person name="Krivoruchko A."/>
        </authorList>
    </citation>
    <scope>NUCLEOTIDE SEQUENCE</scope>
    <source>
        <strain evidence="2">IEGM 1279</strain>
    </source>
</reference>
<feature type="signal peptide" evidence="1">
    <location>
        <begin position="1"/>
        <end position="31"/>
    </location>
</feature>
<name>A0AAE4UB10_9ACTN</name>
<evidence type="ECO:0000313" key="3">
    <source>
        <dbReference type="Proteomes" id="UP001185922"/>
    </source>
</evidence>